<feature type="transmembrane region" description="Helical" evidence="8">
    <location>
        <begin position="341"/>
        <end position="361"/>
    </location>
</feature>
<evidence type="ECO:0000256" key="1">
    <source>
        <dbReference type="ARBA" id="ARBA00004651"/>
    </source>
</evidence>
<keyword evidence="7 8" id="KW-0472">Membrane</keyword>
<evidence type="ECO:0000256" key="6">
    <source>
        <dbReference type="ARBA" id="ARBA00022989"/>
    </source>
</evidence>
<dbReference type="PROSITE" id="PS50850">
    <property type="entry name" value="MFS"/>
    <property type="match status" value="1"/>
</dbReference>
<keyword evidence="3" id="KW-0813">Transport</keyword>
<evidence type="ECO:0000256" key="7">
    <source>
        <dbReference type="ARBA" id="ARBA00023136"/>
    </source>
</evidence>
<evidence type="ECO:0000256" key="8">
    <source>
        <dbReference type="SAM" id="Phobius"/>
    </source>
</evidence>
<evidence type="ECO:0000256" key="4">
    <source>
        <dbReference type="ARBA" id="ARBA00022475"/>
    </source>
</evidence>
<dbReference type="InterPro" id="IPR011701">
    <property type="entry name" value="MFS"/>
</dbReference>
<dbReference type="InterPro" id="IPR020846">
    <property type="entry name" value="MFS_dom"/>
</dbReference>
<evidence type="ECO:0000313" key="10">
    <source>
        <dbReference type="EMBL" id="MBM7634355.1"/>
    </source>
</evidence>
<dbReference type="InterPro" id="IPR036259">
    <property type="entry name" value="MFS_trans_sf"/>
</dbReference>
<evidence type="ECO:0000256" key="2">
    <source>
        <dbReference type="ARBA" id="ARBA00008335"/>
    </source>
</evidence>
<dbReference type="PROSITE" id="PS00216">
    <property type="entry name" value="SUGAR_TRANSPORT_1"/>
    <property type="match status" value="1"/>
</dbReference>
<evidence type="ECO:0000259" key="9">
    <source>
        <dbReference type="PROSITE" id="PS50850"/>
    </source>
</evidence>
<dbReference type="Proteomes" id="UP000741863">
    <property type="component" value="Unassembled WGS sequence"/>
</dbReference>
<keyword evidence="11" id="KW-1185">Reference proteome</keyword>
<comment type="subcellular location">
    <subcellularLocation>
        <location evidence="1">Cell membrane</location>
        <topology evidence="1">Multi-pass membrane protein</topology>
    </subcellularLocation>
</comment>
<dbReference type="EMBL" id="JAFBEC010000011">
    <property type="protein sequence ID" value="MBM7634355.1"/>
    <property type="molecule type" value="Genomic_DNA"/>
</dbReference>
<feature type="transmembrane region" description="Helical" evidence="8">
    <location>
        <begin position="139"/>
        <end position="160"/>
    </location>
</feature>
<protein>
    <submittedName>
        <fullName evidence="10">YNFM family putative membrane transporter</fullName>
    </submittedName>
</protein>
<dbReference type="InterPro" id="IPR005829">
    <property type="entry name" value="Sugar_transporter_CS"/>
</dbReference>
<keyword evidence="4" id="KW-1003">Cell membrane</keyword>
<reference evidence="10 11" key="1">
    <citation type="submission" date="2021-01" db="EMBL/GenBank/DDBJ databases">
        <title>Genomic Encyclopedia of Type Strains, Phase IV (KMG-IV): sequencing the most valuable type-strain genomes for metagenomic binning, comparative biology and taxonomic classification.</title>
        <authorList>
            <person name="Goeker M."/>
        </authorList>
    </citation>
    <scope>NUCLEOTIDE SEQUENCE [LARGE SCALE GENOMIC DNA]</scope>
    <source>
        <strain evidence="10 11">DSM 25540</strain>
    </source>
</reference>
<dbReference type="PANTHER" id="PTHR43271">
    <property type="entry name" value="BLL2771 PROTEIN"/>
    <property type="match status" value="1"/>
</dbReference>
<feature type="transmembrane region" description="Helical" evidence="8">
    <location>
        <begin position="105"/>
        <end position="127"/>
    </location>
</feature>
<feature type="transmembrane region" description="Helical" evidence="8">
    <location>
        <begin position="367"/>
        <end position="388"/>
    </location>
</feature>
<keyword evidence="6 8" id="KW-1133">Transmembrane helix</keyword>
<keyword evidence="5 8" id="KW-0812">Transmembrane</keyword>
<feature type="transmembrane region" description="Helical" evidence="8">
    <location>
        <begin position="282"/>
        <end position="300"/>
    </location>
</feature>
<feature type="transmembrane region" description="Helical" evidence="8">
    <location>
        <begin position="166"/>
        <end position="188"/>
    </location>
</feature>
<evidence type="ECO:0000313" key="11">
    <source>
        <dbReference type="Proteomes" id="UP000741863"/>
    </source>
</evidence>
<dbReference type="RefSeq" id="WP_204699114.1">
    <property type="nucleotide sequence ID" value="NZ_JAFBEC010000011.1"/>
</dbReference>
<sequence length="396" mass="42542">MTYIQSGTKTYYSAAVALFFAGFVTFATIYATQPLLPIFSDEFGVTAQSASLTISVTTGMLAILLLVAAPLSDRFGRKNVMVLSMILTAVMGLLTAFSPNFGTLLSIRTFLGIAVAGVPAIAMTYVVEEFDQNSLGKVMGLYIAGSSIGGMSGRLITGVLTDIWNWQVALTALGGLSLVMSVLFMFMLPNSKHYTPKKSSINQALRRYGSVLKQPQLMAVISLGFILMGSFIVLFNYFAYLLMEPPFSLSQAIIGFIYVVYLAGTFSSVYMGKKADRHGKPAVILLGIGLMTVGALLTLVPVLPITILGVVVFTFGFFGAHSTASAWVSQRAKEYRSQASSLYLFAYYAGSSIAGAIGGFFYTSFAWLGVVVFMLGLLALAVPAIQFAKKERAEEL</sequence>
<dbReference type="SUPFAM" id="SSF103473">
    <property type="entry name" value="MFS general substrate transporter"/>
    <property type="match status" value="1"/>
</dbReference>
<organism evidence="10 11">
    <name type="scientific">Geomicrobium sediminis</name>
    <dbReference type="NCBI Taxonomy" id="1347788"/>
    <lineage>
        <taxon>Bacteria</taxon>
        <taxon>Bacillati</taxon>
        <taxon>Bacillota</taxon>
        <taxon>Bacilli</taxon>
        <taxon>Bacillales</taxon>
        <taxon>Geomicrobium</taxon>
    </lineage>
</organism>
<feature type="domain" description="Major facilitator superfamily (MFS) profile" evidence="9">
    <location>
        <begin position="10"/>
        <end position="393"/>
    </location>
</feature>
<dbReference type="CDD" id="cd17324">
    <property type="entry name" value="MFS_NepI_like"/>
    <property type="match status" value="1"/>
</dbReference>
<dbReference type="PANTHER" id="PTHR43271:SF1">
    <property type="entry name" value="INNER MEMBRANE TRANSPORT PROTEIN YNFM"/>
    <property type="match status" value="1"/>
</dbReference>
<comment type="caution">
    <text evidence="10">The sequence shown here is derived from an EMBL/GenBank/DDBJ whole genome shotgun (WGS) entry which is preliminary data.</text>
</comment>
<feature type="transmembrane region" description="Helical" evidence="8">
    <location>
        <begin position="306"/>
        <end position="329"/>
    </location>
</feature>
<name>A0ABS2PFZ3_9BACL</name>
<feature type="transmembrane region" description="Helical" evidence="8">
    <location>
        <begin position="12"/>
        <end position="30"/>
    </location>
</feature>
<feature type="transmembrane region" description="Helical" evidence="8">
    <location>
        <begin position="217"/>
        <end position="240"/>
    </location>
</feature>
<evidence type="ECO:0000256" key="3">
    <source>
        <dbReference type="ARBA" id="ARBA00022448"/>
    </source>
</evidence>
<gene>
    <name evidence="10" type="ORF">JOD17_003457</name>
</gene>
<dbReference type="Pfam" id="PF07690">
    <property type="entry name" value="MFS_1"/>
    <property type="match status" value="1"/>
</dbReference>
<feature type="transmembrane region" description="Helical" evidence="8">
    <location>
        <begin position="50"/>
        <end position="68"/>
    </location>
</feature>
<dbReference type="Gene3D" id="1.20.1250.20">
    <property type="entry name" value="MFS general substrate transporter like domains"/>
    <property type="match status" value="1"/>
</dbReference>
<accession>A0ABS2PFZ3</accession>
<evidence type="ECO:0000256" key="5">
    <source>
        <dbReference type="ARBA" id="ARBA00022692"/>
    </source>
</evidence>
<proteinExistence type="inferred from homology"/>
<feature type="transmembrane region" description="Helical" evidence="8">
    <location>
        <begin position="252"/>
        <end position="270"/>
    </location>
</feature>
<feature type="transmembrane region" description="Helical" evidence="8">
    <location>
        <begin position="80"/>
        <end position="99"/>
    </location>
</feature>
<comment type="similarity">
    <text evidence="2">Belongs to the major facilitator superfamily.</text>
</comment>